<accession>A0A336K8P3</accession>
<dbReference type="FunFam" id="3.10.260.20:FF:000003">
    <property type="entry name" value="SKI family transcriptional corepressor 1 homolog-B-like"/>
    <property type="match status" value="1"/>
</dbReference>
<dbReference type="GO" id="GO:0005667">
    <property type="term" value="C:transcription regulator complex"/>
    <property type="evidence" value="ECO:0007669"/>
    <property type="project" value="TreeGrafter"/>
</dbReference>
<dbReference type="InterPro" id="IPR014890">
    <property type="entry name" value="c-SKI_SMAD4-bd_dom"/>
</dbReference>
<evidence type="ECO:0000256" key="6">
    <source>
        <dbReference type="ARBA" id="ARBA00023242"/>
    </source>
</evidence>
<comment type="subcellular location">
    <subcellularLocation>
        <location evidence="1">Nucleus</location>
    </subcellularLocation>
</comment>
<evidence type="ECO:0000256" key="1">
    <source>
        <dbReference type="ARBA" id="ARBA00004123"/>
    </source>
</evidence>
<dbReference type="EMBL" id="UFQT01000204">
    <property type="protein sequence ID" value="SSX21684.1"/>
    <property type="molecule type" value="Genomic_DNA"/>
</dbReference>
<dbReference type="InterPro" id="IPR009061">
    <property type="entry name" value="DNA-bd_dom_put_sf"/>
</dbReference>
<feature type="region of interest" description="Disordered" evidence="7">
    <location>
        <begin position="1"/>
        <end position="35"/>
    </location>
</feature>
<dbReference type="FunFam" id="3.10.390.10:FF:000001">
    <property type="entry name" value="SKI family transcriptional corepressor 1"/>
    <property type="match status" value="1"/>
</dbReference>
<protein>
    <submittedName>
        <fullName evidence="9">CSON005102 protein</fullName>
    </submittedName>
</protein>
<dbReference type="Pfam" id="PF08782">
    <property type="entry name" value="c-SKI_SMAD_bind"/>
    <property type="match status" value="1"/>
</dbReference>
<keyword evidence="6" id="KW-0539">Nucleus</keyword>
<dbReference type="AlphaFoldDB" id="A0A336K8P3"/>
<dbReference type="Gene3D" id="3.10.260.20">
    <property type="entry name" value="Ski"/>
    <property type="match status" value="1"/>
</dbReference>
<feature type="compositionally biased region" description="Polar residues" evidence="7">
    <location>
        <begin position="668"/>
        <end position="680"/>
    </location>
</feature>
<evidence type="ECO:0000313" key="10">
    <source>
        <dbReference type="EMBL" id="SSX21684.1"/>
    </source>
</evidence>
<dbReference type="InterPro" id="IPR037000">
    <property type="entry name" value="Ski_DNA-bd_sf"/>
</dbReference>
<dbReference type="GO" id="GO:0005737">
    <property type="term" value="C:cytoplasm"/>
    <property type="evidence" value="ECO:0007669"/>
    <property type="project" value="TreeGrafter"/>
</dbReference>
<dbReference type="GO" id="GO:0046332">
    <property type="term" value="F:SMAD binding"/>
    <property type="evidence" value="ECO:0007669"/>
    <property type="project" value="InterPro"/>
</dbReference>
<name>A0A336K8P3_CULSO</name>
<feature type="region of interest" description="Disordered" evidence="7">
    <location>
        <begin position="652"/>
        <end position="680"/>
    </location>
</feature>
<feature type="region of interest" description="Disordered" evidence="7">
    <location>
        <begin position="544"/>
        <end position="584"/>
    </location>
</feature>
<evidence type="ECO:0000256" key="7">
    <source>
        <dbReference type="SAM" id="MobiDB-lite"/>
    </source>
</evidence>
<dbReference type="GO" id="GO:0005634">
    <property type="term" value="C:nucleus"/>
    <property type="evidence" value="ECO:0007669"/>
    <property type="project" value="UniProtKB-SubCell"/>
</dbReference>
<evidence type="ECO:0000256" key="4">
    <source>
        <dbReference type="ARBA" id="ARBA00023015"/>
    </source>
</evidence>
<feature type="compositionally biased region" description="Low complexity" evidence="7">
    <location>
        <begin position="549"/>
        <end position="582"/>
    </location>
</feature>
<dbReference type="InterPro" id="IPR023216">
    <property type="entry name" value="Tscrpt_reg_SKI_SnoN"/>
</dbReference>
<evidence type="ECO:0000256" key="5">
    <source>
        <dbReference type="ARBA" id="ARBA00023163"/>
    </source>
</evidence>
<feature type="compositionally biased region" description="Polar residues" evidence="7">
    <location>
        <begin position="9"/>
        <end position="26"/>
    </location>
</feature>
<dbReference type="GO" id="GO:0000981">
    <property type="term" value="F:DNA-binding transcription factor activity, RNA polymerase II-specific"/>
    <property type="evidence" value="ECO:0007669"/>
    <property type="project" value="TreeGrafter"/>
</dbReference>
<dbReference type="PANTHER" id="PTHR10005:SF26">
    <property type="entry name" value="CORL"/>
    <property type="match status" value="1"/>
</dbReference>
<feature type="domain" description="c-SKI SMAD4-binding" evidence="8">
    <location>
        <begin position="145"/>
        <end position="237"/>
    </location>
</feature>
<keyword evidence="4" id="KW-0805">Transcription regulation</keyword>
<reference evidence="9" key="1">
    <citation type="submission" date="2018-04" db="EMBL/GenBank/DDBJ databases">
        <authorList>
            <person name="Go L.Y."/>
            <person name="Mitchell J.A."/>
        </authorList>
    </citation>
    <scope>NUCLEOTIDE SEQUENCE</scope>
    <source>
        <tissue evidence="9">Whole organism</tissue>
    </source>
</reference>
<evidence type="ECO:0000256" key="3">
    <source>
        <dbReference type="ARBA" id="ARBA00022491"/>
    </source>
</evidence>
<dbReference type="Pfam" id="PF02437">
    <property type="entry name" value="Ski_Sno_DHD"/>
    <property type="match status" value="1"/>
</dbReference>
<dbReference type="VEuPathDB" id="VectorBase:CSON005102"/>
<feature type="region of interest" description="Disordered" evidence="7">
    <location>
        <begin position="358"/>
        <end position="378"/>
    </location>
</feature>
<dbReference type="EMBL" id="UFQS01000204">
    <property type="protein sequence ID" value="SSX01304.1"/>
    <property type="molecule type" value="Genomic_DNA"/>
</dbReference>
<dbReference type="PANTHER" id="PTHR10005">
    <property type="entry name" value="SKI ONCOGENE-RELATED"/>
    <property type="match status" value="1"/>
</dbReference>
<dbReference type="GO" id="GO:0000978">
    <property type="term" value="F:RNA polymerase II cis-regulatory region sequence-specific DNA binding"/>
    <property type="evidence" value="ECO:0007669"/>
    <property type="project" value="TreeGrafter"/>
</dbReference>
<evidence type="ECO:0000259" key="8">
    <source>
        <dbReference type="SMART" id="SM01046"/>
    </source>
</evidence>
<feature type="region of interest" description="Disordered" evidence="7">
    <location>
        <begin position="240"/>
        <end position="283"/>
    </location>
</feature>
<organism evidence="9">
    <name type="scientific">Culicoides sonorensis</name>
    <name type="common">Biting midge</name>
    <dbReference type="NCBI Taxonomy" id="179676"/>
    <lineage>
        <taxon>Eukaryota</taxon>
        <taxon>Metazoa</taxon>
        <taxon>Ecdysozoa</taxon>
        <taxon>Arthropoda</taxon>
        <taxon>Hexapoda</taxon>
        <taxon>Insecta</taxon>
        <taxon>Pterygota</taxon>
        <taxon>Neoptera</taxon>
        <taxon>Endopterygota</taxon>
        <taxon>Diptera</taxon>
        <taxon>Nematocera</taxon>
        <taxon>Chironomoidea</taxon>
        <taxon>Ceratopogonidae</taxon>
        <taxon>Ceratopogoninae</taxon>
        <taxon>Culicoides</taxon>
        <taxon>Monoculicoides</taxon>
    </lineage>
</organism>
<dbReference type="GO" id="GO:0000122">
    <property type="term" value="P:negative regulation of transcription by RNA polymerase II"/>
    <property type="evidence" value="ECO:0007669"/>
    <property type="project" value="TreeGrafter"/>
</dbReference>
<evidence type="ECO:0000313" key="9">
    <source>
        <dbReference type="EMBL" id="SSX01304.1"/>
    </source>
</evidence>
<dbReference type="SMART" id="SM01046">
    <property type="entry name" value="c-SKI_SMAD_bind"/>
    <property type="match status" value="1"/>
</dbReference>
<dbReference type="SUPFAM" id="SSF46955">
    <property type="entry name" value="Putative DNA-binding domain"/>
    <property type="match status" value="1"/>
</dbReference>
<dbReference type="InterPro" id="IPR010919">
    <property type="entry name" value="SAND-like_dom_sf"/>
</dbReference>
<dbReference type="SUPFAM" id="SSF63763">
    <property type="entry name" value="SAND domain-like"/>
    <property type="match status" value="1"/>
</dbReference>
<reference evidence="10" key="2">
    <citation type="submission" date="2018-07" db="EMBL/GenBank/DDBJ databases">
        <authorList>
            <person name="Quirk P.G."/>
            <person name="Krulwich T.A."/>
        </authorList>
    </citation>
    <scope>NUCLEOTIDE SEQUENCE</scope>
</reference>
<keyword evidence="5" id="KW-0804">Transcription</keyword>
<evidence type="ECO:0000256" key="2">
    <source>
        <dbReference type="ARBA" id="ARBA00009513"/>
    </source>
</evidence>
<feature type="region of interest" description="Disordered" evidence="7">
    <location>
        <begin position="511"/>
        <end position="530"/>
    </location>
</feature>
<dbReference type="Gene3D" id="3.10.390.10">
    <property type="entry name" value="SAND domain-like"/>
    <property type="match status" value="1"/>
</dbReference>
<gene>
    <name evidence="9" type="primary">CSON005102</name>
</gene>
<proteinExistence type="inferred from homology"/>
<dbReference type="InterPro" id="IPR003380">
    <property type="entry name" value="SKI/SNO/DAC"/>
</dbReference>
<keyword evidence="3" id="KW-0678">Repressor</keyword>
<dbReference type="GO" id="GO:0030514">
    <property type="term" value="P:negative regulation of BMP signaling pathway"/>
    <property type="evidence" value="ECO:0007669"/>
    <property type="project" value="TreeGrafter"/>
</dbReference>
<comment type="similarity">
    <text evidence="2">Belongs to the SKI family.</text>
</comment>
<dbReference type="CDD" id="cd21080">
    <property type="entry name" value="DHD_Skor"/>
    <property type="match status" value="1"/>
</dbReference>
<sequence length="680" mass="76402">MGFGDKMENQSASQPQSKRSSEISKQTTNNNNNTQIVKPNQVTTVLLYGIPIVCLFIEQQERLCLAQISNTLLKQFSYNEIHNRRVALGITCVQCTPVQLEILRRAGAMPVSSRRCGMITRREAERLCKSFLGDNAPPRLPDDFAFSVFHECAWGCRGSFLPSRYNSSRAKCIKCTYCGLFFSPNKFIFHSHRLGPNEKYVQPDAANFNSWRRHLKLFGNPPDEISFAWEDVKAMFNGGTRKRMISSPPRPNSISRAGTPIAPSPKRTKTENNEVPPILTTSPTATVPFPVRPIIHPIAAHSNNTPPRFPSDLHSIPFPRWMDYMWNAQTNQFNKPLPFPPYARFKWPLFGSVGGITPSESNNTSSANTSPTAASTAPMTDQVKPLQFYNHSAFKPVINSAIKLNALNGTSNETPNATYISDDEIEINNKSHEMELDENEIEAKRGMRTVIKESLSSDDEMVDIETTEDDIEDTRKELQRNCHDSFETRKRSVSPVLQYRESPTKIRCDYKKDQSPVKLHQGNKYDGNSNVTNASASISITATDLQHDSNSSPLSQHQLSPRSSSTSSPPINTNNNNNNNNHVTVPGELWSVAKLTLDRSNQQLNGTTTTHHQHHHIHHPSNRIVPFYRNDHQLNLSLNKHFHATSTAFGHIGNHHNNSHSNNNNNSGETTRQGHSHTIT</sequence>